<dbReference type="PANTHER" id="PTHR11783">
    <property type="entry name" value="SULFOTRANSFERASE SULT"/>
    <property type="match status" value="1"/>
</dbReference>
<evidence type="ECO:0000259" key="3">
    <source>
        <dbReference type="Pfam" id="PF00685"/>
    </source>
</evidence>
<dbReference type="PATRIC" id="fig|1678637.3.peg.2487"/>
<proteinExistence type="inferred from homology"/>
<reference evidence="5" key="1">
    <citation type="submission" date="2015-07" db="EMBL/GenBank/DDBJ databases">
        <title>Draft genome sequence of Streptomyces sp. CMAA 1322, a bacterium isolated from Caatinga biome, from dry forest semiarid of Brazil.</title>
        <authorList>
            <person name="Santos S.N."/>
            <person name="Gacesa R."/>
            <person name="Taketani R.G."/>
            <person name="Long P.F."/>
            <person name="Melo I.S."/>
        </authorList>
    </citation>
    <scope>NUCLEOTIDE SEQUENCE [LARGE SCALE GENOMIC DNA]</scope>
    <source>
        <strain evidence="5">CMAA 1322</strain>
    </source>
</reference>
<sequence>MHPFALHRWNAARLGGRDVVVAGYPASGAALVGNILTELGFGHLDPYTETVLPDGTSAVVEDRMTYRRRLAATAAEDRRHGVHRSADGLRFVKNHLHPDAFDAGRLAGAVLLVRDPRDAIHSAYHWFRGFAERWRLGDNGRGTFAAFLDGPVVNGEPPVEGWTRFCAAWLDALPAFRRSAVVRFEDLKSDPAAATAALLRALGQERAPREIARAVRASSYEAMRAHETAAMAEDGDRGADGPRIMRRGQVGEWREWIGDPALAARFRDPDLAATAARFGYRLSTSEGTAP</sequence>
<evidence type="ECO:0000256" key="1">
    <source>
        <dbReference type="ARBA" id="ARBA00005771"/>
    </source>
</evidence>
<keyword evidence="5" id="KW-1185">Reference proteome</keyword>
<dbReference type="AlphaFoldDB" id="A0A0K9XFN1"/>
<comment type="similarity">
    <text evidence="1">Belongs to the sulfotransferase 1 family.</text>
</comment>
<protein>
    <recommendedName>
        <fullName evidence="3">Sulfotransferase domain-containing protein</fullName>
    </recommendedName>
</protein>
<keyword evidence="2" id="KW-0808">Transferase</keyword>
<dbReference type="Proteomes" id="UP000037288">
    <property type="component" value="Unassembled WGS sequence"/>
</dbReference>
<comment type="caution">
    <text evidence="4">The sequence shown here is derived from an EMBL/GenBank/DDBJ whole genome shotgun (WGS) entry which is preliminary data.</text>
</comment>
<dbReference type="SUPFAM" id="SSF52540">
    <property type="entry name" value="P-loop containing nucleoside triphosphate hydrolases"/>
    <property type="match status" value="1"/>
</dbReference>
<gene>
    <name evidence="4" type="ORF">AC230_11515</name>
</gene>
<evidence type="ECO:0000256" key="2">
    <source>
        <dbReference type="ARBA" id="ARBA00022679"/>
    </source>
</evidence>
<evidence type="ECO:0000313" key="5">
    <source>
        <dbReference type="Proteomes" id="UP000037288"/>
    </source>
</evidence>
<feature type="domain" description="Sulfotransferase" evidence="3">
    <location>
        <begin position="17"/>
        <end position="257"/>
    </location>
</feature>
<dbReference type="OrthoDB" id="4127714at2"/>
<dbReference type="Gene3D" id="3.40.50.300">
    <property type="entry name" value="P-loop containing nucleotide triphosphate hydrolases"/>
    <property type="match status" value="1"/>
</dbReference>
<dbReference type="GO" id="GO:0008146">
    <property type="term" value="F:sulfotransferase activity"/>
    <property type="evidence" value="ECO:0007669"/>
    <property type="project" value="InterPro"/>
</dbReference>
<dbReference type="Pfam" id="PF00685">
    <property type="entry name" value="Sulfotransfer_1"/>
    <property type="match status" value="1"/>
</dbReference>
<dbReference type="InterPro" id="IPR000863">
    <property type="entry name" value="Sulfotransferase_dom"/>
</dbReference>
<accession>A0A0K9XFN1</accession>
<dbReference type="RefSeq" id="WP_049716033.1">
    <property type="nucleotide sequence ID" value="NZ_LFXA01000007.1"/>
</dbReference>
<dbReference type="STRING" id="1678637.AC230_11515"/>
<organism evidence="4 5">
    <name type="scientific">Streptomyces caatingaensis</name>
    <dbReference type="NCBI Taxonomy" id="1678637"/>
    <lineage>
        <taxon>Bacteria</taxon>
        <taxon>Bacillati</taxon>
        <taxon>Actinomycetota</taxon>
        <taxon>Actinomycetes</taxon>
        <taxon>Kitasatosporales</taxon>
        <taxon>Streptomycetaceae</taxon>
        <taxon>Streptomyces</taxon>
    </lineage>
</organism>
<name>A0A0K9XFN1_9ACTN</name>
<dbReference type="EMBL" id="LFXA01000007">
    <property type="protein sequence ID" value="KNB52180.1"/>
    <property type="molecule type" value="Genomic_DNA"/>
</dbReference>
<dbReference type="InterPro" id="IPR027417">
    <property type="entry name" value="P-loop_NTPase"/>
</dbReference>
<evidence type="ECO:0000313" key="4">
    <source>
        <dbReference type="EMBL" id="KNB52180.1"/>
    </source>
</evidence>